<evidence type="ECO:0008006" key="4">
    <source>
        <dbReference type="Google" id="ProtNLM"/>
    </source>
</evidence>
<evidence type="ECO:0000256" key="1">
    <source>
        <dbReference type="ARBA" id="ARBA00007274"/>
    </source>
</evidence>
<proteinExistence type="inferred from homology"/>
<dbReference type="RefSeq" id="WP_161430263.1">
    <property type="nucleotide sequence ID" value="NZ_WUTT01000001.1"/>
</dbReference>
<dbReference type="Pfam" id="PF00132">
    <property type="entry name" value="Hexapep"/>
    <property type="match status" value="2"/>
</dbReference>
<dbReference type="Gene3D" id="2.160.10.10">
    <property type="entry name" value="Hexapeptide repeat proteins"/>
    <property type="match status" value="2"/>
</dbReference>
<comment type="similarity">
    <text evidence="1">Belongs to the transferase hexapeptide repeat family.</text>
</comment>
<accession>A0A7X4W2X8</accession>
<dbReference type="PANTHER" id="PTHR43300">
    <property type="entry name" value="ACETYLTRANSFERASE"/>
    <property type="match status" value="1"/>
</dbReference>
<reference evidence="2 3" key="1">
    <citation type="submission" date="2019-12" db="EMBL/GenBank/DDBJ databases">
        <title>Draft genome sequencing of Halomonas alimentaria DSM 15356.</title>
        <authorList>
            <person name="Pandiyan K."/>
            <person name="Kushwaha P."/>
            <person name="Gowdham M."/>
            <person name="Chakdar H."/>
            <person name="Singh A."/>
            <person name="Kumar M."/>
            <person name="Saxena A.K."/>
        </authorList>
    </citation>
    <scope>NUCLEOTIDE SEQUENCE [LARGE SCALE GENOMIC DNA]</scope>
    <source>
        <strain evidence="2 3">DSM 15356</strain>
    </source>
</reference>
<keyword evidence="3" id="KW-1185">Reference proteome</keyword>
<dbReference type="Proteomes" id="UP000487929">
    <property type="component" value="Unassembled WGS sequence"/>
</dbReference>
<protein>
    <recommendedName>
        <fullName evidence="4">UDP-3-O-(3-hydroxymyristoyl)glucosamine N-acyltransferase</fullName>
    </recommendedName>
</protein>
<comment type="caution">
    <text evidence="2">The sequence shown here is derived from an EMBL/GenBank/DDBJ whole genome shotgun (WGS) entry which is preliminary data.</text>
</comment>
<organism evidence="2 3">
    <name type="scientific">Halomonas alimentaria</name>
    <dbReference type="NCBI Taxonomy" id="147248"/>
    <lineage>
        <taxon>Bacteria</taxon>
        <taxon>Pseudomonadati</taxon>
        <taxon>Pseudomonadota</taxon>
        <taxon>Gammaproteobacteria</taxon>
        <taxon>Oceanospirillales</taxon>
        <taxon>Halomonadaceae</taxon>
        <taxon>Halomonas</taxon>
    </lineage>
</organism>
<dbReference type="SUPFAM" id="SSF51161">
    <property type="entry name" value="Trimeric LpxA-like enzymes"/>
    <property type="match status" value="1"/>
</dbReference>
<dbReference type="PANTHER" id="PTHR43300:SF7">
    <property type="entry name" value="UDP-N-ACETYLBACILLOSAMINE N-ACETYLTRANSFERASE"/>
    <property type="match status" value="1"/>
</dbReference>
<gene>
    <name evidence="2" type="ORF">GRB96_02300</name>
</gene>
<dbReference type="InterPro" id="IPR011004">
    <property type="entry name" value="Trimer_LpxA-like_sf"/>
</dbReference>
<dbReference type="EMBL" id="WUTT01000001">
    <property type="protein sequence ID" value="NAW33255.1"/>
    <property type="molecule type" value="Genomic_DNA"/>
</dbReference>
<dbReference type="InterPro" id="IPR050179">
    <property type="entry name" value="Trans_hexapeptide_repeat"/>
</dbReference>
<dbReference type="OrthoDB" id="9800846at2"/>
<dbReference type="InterPro" id="IPR001451">
    <property type="entry name" value="Hexapep"/>
</dbReference>
<sequence length="177" mass="18416">MSNHVSDKAILGEGVKIGIGSIVEEGAEIGDNVTIGNYCVIKSGAVIGAGTLMMDFVEIRKGTIIGPDCYVDSRVSTSGDCKVGRNVSLRYGTIIARGCDIGDDCYLSPRVMTNNLDQGKQSIGGAKIGNGCFIGTQAVLQHGITLADETIVGAMAFVTKSFSEKVTLVGVPAKPKE</sequence>
<name>A0A7X4W2X8_9GAMM</name>
<dbReference type="AlphaFoldDB" id="A0A7X4W2X8"/>
<evidence type="ECO:0000313" key="3">
    <source>
        <dbReference type="Proteomes" id="UP000487929"/>
    </source>
</evidence>
<evidence type="ECO:0000313" key="2">
    <source>
        <dbReference type="EMBL" id="NAW33255.1"/>
    </source>
</evidence>